<dbReference type="GO" id="GO:0005886">
    <property type="term" value="C:plasma membrane"/>
    <property type="evidence" value="ECO:0007669"/>
    <property type="project" value="UniProtKB-SubCell"/>
</dbReference>
<comment type="similarity">
    <text evidence="5">Belongs to the methyl-accepting chemotaxis (MCP) protein family.</text>
</comment>
<feature type="domain" description="HAMP" evidence="9">
    <location>
        <begin position="343"/>
        <end position="396"/>
    </location>
</feature>
<comment type="caution">
    <text evidence="10">The sequence shown here is derived from an EMBL/GenBank/DDBJ whole genome shotgun (WGS) entry which is preliminary data.</text>
</comment>
<evidence type="ECO:0000313" key="10">
    <source>
        <dbReference type="EMBL" id="KIP21807.1"/>
    </source>
</evidence>
<evidence type="ECO:0000256" key="6">
    <source>
        <dbReference type="PROSITE-ProRule" id="PRU00284"/>
    </source>
</evidence>
<dbReference type="InterPro" id="IPR003660">
    <property type="entry name" value="HAMP_dom"/>
</dbReference>
<dbReference type="Pfam" id="PF00015">
    <property type="entry name" value="MCPsignal"/>
    <property type="match status" value="1"/>
</dbReference>
<gene>
    <name evidence="10" type="ORF">JV16_01007</name>
</gene>
<evidence type="ECO:0000256" key="3">
    <source>
        <dbReference type="ARBA" id="ARBA00023136"/>
    </source>
</evidence>
<dbReference type="CDD" id="cd06225">
    <property type="entry name" value="HAMP"/>
    <property type="match status" value="1"/>
</dbReference>
<dbReference type="EMBL" id="JXTG01000003">
    <property type="protein sequence ID" value="KIP21807.1"/>
    <property type="molecule type" value="Genomic_DNA"/>
</dbReference>
<evidence type="ECO:0000256" key="5">
    <source>
        <dbReference type="ARBA" id="ARBA00029447"/>
    </source>
</evidence>
<keyword evidence="3 7" id="KW-0472">Membrane</keyword>
<dbReference type="SMART" id="SM00304">
    <property type="entry name" value="HAMP"/>
    <property type="match status" value="1"/>
</dbReference>
<keyword evidence="7" id="KW-1133">Transmembrane helix</keyword>
<evidence type="ECO:0000256" key="1">
    <source>
        <dbReference type="ARBA" id="ARBA00004236"/>
    </source>
</evidence>
<dbReference type="CDD" id="cd11386">
    <property type="entry name" value="MCP_signal"/>
    <property type="match status" value="1"/>
</dbReference>
<keyword evidence="2" id="KW-1003">Cell membrane</keyword>
<name>A0A0D0HRA0_9BACL</name>
<dbReference type="PANTHER" id="PTHR32089">
    <property type="entry name" value="METHYL-ACCEPTING CHEMOTAXIS PROTEIN MCPB"/>
    <property type="match status" value="1"/>
</dbReference>
<dbReference type="PROSITE" id="PS50111">
    <property type="entry name" value="CHEMOTAXIS_TRANSDUC_2"/>
    <property type="match status" value="1"/>
</dbReference>
<evidence type="ECO:0000259" key="8">
    <source>
        <dbReference type="PROSITE" id="PS50111"/>
    </source>
</evidence>
<dbReference type="InterPro" id="IPR004089">
    <property type="entry name" value="MCPsignal_dom"/>
</dbReference>
<sequence length="701" mass="78070">MKRWKDRSLIFRTTFLLSTIVAIVSITTVGTMLYQVSKEEKELIEEVSVEKTASYAHEVEGIFNGAQKVAQSFGEYMFFAKRHGLTREQILEHMHDLLERNEQLLGIYTLWEPNALDGKDREYANKEAHDATGRFIPYVVRSDGKIIVEASIDYDKEGTGDYYLVPKKTKKPLLLEPYTYTVNGKDILLTSLILPLLDPTTNEFLGIVGVDFEVSFLQQLVSKEKPLGGFLNLITGDGTIIASGAGEQFIGKTITLDKEKTVLKRIANGEHFTDEIYSQLLQDNMLRAFAPIEFPLFEKNWALVLSVPSSTAFERIEKLVVNGTIGILFLILLLALFIIFTLRRILLPVRHAAHVAEQIAHGQLNVHIEALPYNDEIGRLTKAMKTMAENLREQIGTLADESKLLTDEAERIATNAEQNSEASAYVHEVMSEMTERTTSQTEALLESMKAMEEMAIGVQKLAESTSEVADSAKEMSDEEKRGKEHLEQTVKQMNQIRQSFSLISKQVNDLTSYSEQIGHIVATISTISSQTNLLALNAAIEAARAGESGRGFAVVAEEVRKLAEQADDAAKQVSELIGRVQHQVKEVEEVTKQGADDIQQGSTVITNTAQTFERIVQKTDVVSEEIQEISAATEQMSAGVEQVTASIENIVENAKDVQYDIQQATNSVDEQANISKQLDESSKQLASISSKLQQLIQRFSL</sequence>
<dbReference type="Gene3D" id="3.30.450.20">
    <property type="entry name" value="PAS domain"/>
    <property type="match status" value="2"/>
</dbReference>
<reference evidence="10 11" key="1">
    <citation type="submission" date="2015-01" db="EMBL/GenBank/DDBJ databases">
        <title>Genome sequence of Anoxybacillus ayderensis strain AB04.</title>
        <authorList>
            <person name="Belduz A.O."/>
            <person name="Canakci S."/>
            <person name="Chan K.-G."/>
            <person name="Kahar U.M."/>
            <person name="Yaakob A.S."/>
            <person name="Chan C.S."/>
            <person name="Goh K.M."/>
        </authorList>
    </citation>
    <scope>NUCLEOTIDE SEQUENCE [LARGE SCALE GENOMIC DNA]</scope>
    <source>
        <strain evidence="10 11">AB04</strain>
    </source>
</reference>
<dbReference type="GO" id="GO:0007165">
    <property type="term" value="P:signal transduction"/>
    <property type="evidence" value="ECO:0007669"/>
    <property type="project" value="UniProtKB-KW"/>
</dbReference>
<feature type="transmembrane region" description="Helical" evidence="7">
    <location>
        <begin position="319"/>
        <end position="342"/>
    </location>
</feature>
<evidence type="ECO:0000259" key="9">
    <source>
        <dbReference type="PROSITE" id="PS50885"/>
    </source>
</evidence>
<evidence type="ECO:0000256" key="2">
    <source>
        <dbReference type="ARBA" id="ARBA00022475"/>
    </source>
</evidence>
<dbReference type="PROSITE" id="PS50885">
    <property type="entry name" value="HAMP"/>
    <property type="match status" value="1"/>
</dbReference>
<dbReference type="SUPFAM" id="SSF58104">
    <property type="entry name" value="Methyl-accepting chemotaxis protein (MCP) signaling domain"/>
    <property type="match status" value="1"/>
</dbReference>
<proteinExistence type="inferred from homology"/>
<dbReference type="Pfam" id="PF00672">
    <property type="entry name" value="HAMP"/>
    <property type="match status" value="1"/>
</dbReference>
<evidence type="ECO:0000256" key="4">
    <source>
        <dbReference type="ARBA" id="ARBA00023224"/>
    </source>
</evidence>
<evidence type="ECO:0000256" key="7">
    <source>
        <dbReference type="SAM" id="Phobius"/>
    </source>
</evidence>
<feature type="transmembrane region" description="Helical" evidence="7">
    <location>
        <begin position="9"/>
        <end position="34"/>
    </location>
</feature>
<keyword evidence="4 6" id="KW-0807">Transducer</keyword>
<organism evidence="10 11">
    <name type="scientific">Anoxybacillus ayderensis</name>
    <dbReference type="NCBI Taxonomy" id="265546"/>
    <lineage>
        <taxon>Bacteria</taxon>
        <taxon>Bacillati</taxon>
        <taxon>Bacillota</taxon>
        <taxon>Bacilli</taxon>
        <taxon>Bacillales</taxon>
        <taxon>Anoxybacillaceae</taxon>
        <taxon>Anoxybacillus</taxon>
    </lineage>
</organism>
<dbReference type="CDD" id="cd12913">
    <property type="entry name" value="PDC1_MCP_like"/>
    <property type="match status" value="1"/>
</dbReference>
<feature type="domain" description="Methyl-accepting transducer" evidence="8">
    <location>
        <begin position="415"/>
        <end position="651"/>
    </location>
</feature>
<dbReference type="SMART" id="SM00283">
    <property type="entry name" value="MA"/>
    <property type="match status" value="1"/>
</dbReference>
<dbReference type="PANTHER" id="PTHR32089:SF112">
    <property type="entry name" value="LYSOZYME-LIKE PROTEIN-RELATED"/>
    <property type="match status" value="1"/>
</dbReference>
<comment type="subcellular location">
    <subcellularLocation>
        <location evidence="1">Cell membrane</location>
    </subcellularLocation>
</comment>
<dbReference type="Pfam" id="PF22673">
    <property type="entry name" value="MCP-like_PDC_1"/>
    <property type="match status" value="1"/>
</dbReference>
<dbReference type="Proteomes" id="UP000032047">
    <property type="component" value="Unassembled WGS sequence"/>
</dbReference>
<evidence type="ECO:0000313" key="11">
    <source>
        <dbReference type="Proteomes" id="UP000032047"/>
    </source>
</evidence>
<evidence type="ECO:0008006" key="12">
    <source>
        <dbReference type="Google" id="ProtNLM"/>
    </source>
</evidence>
<dbReference type="RefSeq" id="WP_042534568.1">
    <property type="nucleotide sequence ID" value="NZ_JXTG01000003.1"/>
</dbReference>
<dbReference type="Gene3D" id="1.10.287.950">
    <property type="entry name" value="Methyl-accepting chemotaxis protein"/>
    <property type="match status" value="1"/>
</dbReference>
<dbReference type="PATRIC" id="fig|265546.4.peg.1032"/>
<protein>
    <recommendedName>
        <fullName evidence="12">Methyl-accepting chemotaxis protein</fullName>
    </recommendedName>
</protein>
<keyword evidence="11" id="KW-1185">Reference proteome</keyword>
<dbReference type="AlphaFoldDB" id="A0A0D0HRA0"/>
<keyword evidence="7" id="KW-0812">Transmembrane</keyword>
<dbReference type="Gene3D" id="6.10.340.10">
    <property type="match status" value="1"/>
</dbReference>
<accession>A0A0D0HRA0</accession>